<evidence type="ECO:0000313" key="2">
    <source>
        <dbReference type="Proteomes" id="UP000095230"/>
    </source>
</evidence>
<organism evidence="1 2">
    <name type="scientific">Shewanella colwelliana</name>
    <name type="common">Alteromonas colwelliana</name>
    <dbReference type="NCBI Taxonomy" id="23"/>
    <lineage>
        <taxon>Bacteria</taxon>
        <taxon>Pseudomonadati</taxon>
        <taxon>Pseudomonadota</taxon>
        <taxon>Gammaproteobacteria</taxon>
        <taxon>Alteromonadales</taxon>
        <taxon>Shewanellaceae</taxon>
        <taxon>Shewanella</taxon>
    </lineage>
</organism>
<dbReference type="OrthoDB" id="6398122at2"/>
<dbReference type="AlphaFoldDB" id="A0A1E5IWV6"/>
<proteinExistence type="predicted"/>
<reference evidence="1 2" key="1">
    <citation type="submission" date="2016-07" db="EMBL/GenBank/DDBJ databases">
        <title>Whole-genome of two Shewanella species isolated from a digestive organ of sea cucumber Apostichopus japonicus Selenka 1867.</title>
        <authorList>
            <person name="Hong H.-H."/>
            <person name="Choi H."/>
            <person name="Cheon S."/>
            <person name="Oh J.-S."/>
            <person name="Lee H.-G."/>
            <person name="Park C."/>
        </authorList>
    </citation>
    <scope>NUCLEOTIDE SEQUENCE [LARGE SCALE GENOMIC DNA]</scope>
    <source>
        <strain evidence="1 2">CSB03KR</strain>
    </source>
</reference>
<sequence>MHIEVGYRVLAEALFIASGWFWAPISQTSQALVCHTPQLELCLAQLPSTVKRQLPSNRAQLRLQMGGRGAMARPVSHSSIAGVVFLSVENIPMSSSALWGGEVYALPLAASQQLTLIHELGHLATARLPVDYWGQEGLTPYQHEWLADFYLVWHLAKQGEPMALAWQQYHKRNLAVFESVQAMSHWTTPMLSQLLARYTWQQLGQFERFSTLIAEVYPHLHQYKADELNEFSSLLQQLFDASKLHDLPQYMFWRRPAMAQYIRPTLERMMGQQAATAWLVEQAMNSPVHGE</sequence>
<gene>
    <name evidence="1" type="ORF">BEL05_12010</name>
</gene>
<protein>
    <submittedName>
        <fullName evidence="1">Uncharacterized protein</fullName>
    </submittedName>
</protein>
<name>A0A1E5IWV6_SHECO</name>
<dbReference type="RefSeq" id="WP_069670455.1">
    <property type="nucleotide sequence ID" value="NZ_MCBT01000013.1"/>
</dbReference>
<dbReference type="EMBL" id="MCBT01000013">
    <property type="protein sequence ID" value="OEG74897.1"/>
    <property type="molecule type" value="Genomic_DNA"/>
</dbReference>
<dbReference type="Proteomes" id="UP000095230">
    <property type="component" value="Unassembled WGS sequence"/>
</dbReference>
<accession>A0A1E5IWV6</accession>
<evidence type="ECO:0000313" key="1">
    <source>
        <dbReference type="EMBL" id="OEG74897.1"/>
    </source>
</evidence>
<comment type="caution">
    <text evidence="1">The sequence shown here is derived from an EMBL/GenBank/DDBJ whole genome shotgun (WGS) entry which is preliminary data.</text>
</comment>